<keyword evidence="2" id="KW-1185">Reference proteome</keyword>
<gene>
    <name evidence="1" type="ORF">BROFUL_00899</name>
</gene>
<comment type="caution">
    <text evidence="1">The sequence shown here is derived from an EMBL/GenBank/DDBJ whole genome shotgun (WGS) entry which is preliminary data.</text>
</comment>
<sequence length="73" mass="8267">MKVVKALFNGQDIQLIEPIKTKKKTEVLVIFPNDAEIFAPEKARRLLRGSGKGEMLTEKLLKSRSEDIKLEGK</sequence>
<name>A0A0M2UWD0_9BACT</name>
<accession>A0A0M2UWD0</accession>
<dbReference type="EMBL" id="LAQJ01000109">
    <property type="protein sequence ID" value="KKO20378.1"/>
    <property type="molecule type" value="Genomic_DNA"/>
</dbReference>
<protein>
    <submittedName>
        <fullName evidence="1">Uncharacterized protein</fullName>
    </submittedName>
</protein>
<dbReference type="AlphaFoldDB" id="A0A0M2UWD0"/>
<evidence type="ECO:0000313" key="2">
    <source>
        <dbReference type="Proteomes" id="UP000034954"/>
    </source>
</evidence>
<dbReference type="Proteomes" id="UP000034954">
    <property type="component" value="Unassembled WGS sequence"/>
</dbReference>
<reference evidence="1 2" key="1">
    <citation type="journal article" date="2013" name="BMC Microbiol.">
        <title>Identification of the type II cytochrome c maturation pathway in anammox bacteria by comparative genomics.</title>
        <authorList>
            <person name="Ferousi C."/>
            <person name="Speth D.R."/>
            <person name="Reimann J."/>
            <person name="Op den Camp H.J."/>
            <person name="Allen J.W."/>
            <person name="Keltjens J.T."/>
            <person name="Jetten M.S."/>
        </authorList>
    </citation>
    <scope>NUCLEOTIDE SEQUENCE [LARGE SCALE GENOMIC DNA]</scope>
    <source>
        <strain evidence="1">RU1</strain>
    </source>
</reference>
<evidence type="ECO:0000313" key="1">
    <source>
        <dbReference type="EMBL" id="KKO20378.1"/>
    </source>
</evidence>
<organism evidence="1 2">
    <name type="scientific">Candidatus Brocadia fulgida</name>
    <dbReference type="NCBI Taxonomy" id="380242"/>
    <lineage>
        <taxon>Bacteria</taxon>
        <taxon>Pseudomonadati</taxon>
        <taxon>Planctomycetota</taxon>
        <taxon>Candidatus Brocadiia</taxon>
        <taxon>Candidatus Brocadiales</taxon>
        <taxon>Candidatus Brocadiaceae</taxon>
        <taxon>Candidatus Brocadia</taxon>
    </lineage>
</organism>
<proteinExistence type="predicted"/>